<protein>
    <recommendedName>
        <fullName evidence="8">G-protein coupled receptors family 3 profile domain-containing protein</fullName>
    </recommendedName>
</protein>
<evidence type="ECO:0000256" key="7">
    <source>
        <dbReference type="SAM" id="Phobius"/>
    </source>
</evidence>
<dbReference type="InterPro" id="IPR050726">
    <property type="entry name" value="mGluR"/>
</dbReference>
<proteinExistence type="predicted"/>
<feature type="transmembrane region" description="Helical" evidence="7">
    <location>
        <begin position="2149"/>
        <end position="2172"/>
    </location>
</feature>
<dbReference type="PROSITE" id="PS50259">
    <property type="entry name" value="G_PROTEIN_RECEP_F3_4"/>
    <property type="match status" value="1"/>
</dbReference>
<feature type="compositionally biased region" description="Basic and acidic residues" evidence="6">
    <location>
        <begin position="163"/>
        <end position="176"/>
    </location>
</feature>
<evidence type="ECO:0000313" key="10">
    <source>
        <dbReference type="WBParaSite" id="TCONS_00003776.p1"/>
    </source>
</evidence>
<keyword evidence="9" id="KW-1185">Reference proteome</keyword>
<feature type="compositionally biased region" description="Polar residues" evidence="6">
    <location>
        <begin position="1"/>
        <end position="14"/>
    </location>
</feature>
<dbReference type="Gene3D" id="2.10.50.30">
    <property type="entry name" value="GPCR, family 3, nine cysteines domain"/>
    <property type="match status" value="1"/>
</dbReference>
<keyword evidence="4 7" id="KW-0472">Membrane</keyword>
<dbReference type="InterPro" id="IPR017978">
    <property type="entry name" value="GPCR_3_C"/>
</dbReference>
<dbReference type="PANTHER" id="PTHR24060">
    <property type="entry name" value="METABOTROPIC GLUTAMATE RECEPTOR"/>
    <property type="match status" value="1"/>
</dbReference>
<reference evidence="10" key="1">
    <citation type="submission" date="2024-02" db="UniProtKB">
        <authorList>
            <consortium name="WormBaseParasite"/>
        </authorList>
    </citation>
    <scope>IDENTIFICATION</scope>
</reference>
<evidence type="ECO:0000256" key="4">
    <source>
        <dbReference type="ARBA" id="ARBA00023136"/>
    </source>
</evidence>
<dbReference type="Pfam" id="PF00003">
    <property type="entry name" value="7tm_3"/>
    <property type="match status" value="1"/>
</dbReference>
<evidence type="ECO:0000313" key="9">
    <source>
        <dbReference type="Proteomes" id="UP000035681"/>
    </source>
</evidence>
<evidence type="ECO:0000256" key="2">
    <source>
        <dbReference type="ARBA" id="ARBA00022692"/>
    </source>
</evidence>
<feature type="transmembrane region" description="Helical" evidence="7">
    <location>
        <begin position="2041"/>
        <end position="2060"/>
    </location>
</feature>
<feature type="transmembrane region" description="Helical" evidence="7">
    <location>
        <begin position="1928"/>
        <end position="1953"/>
    </location>
</feature>
<feature type="region of interest" description="Disordered" evidence="6">
    <location>
        <begin position="1"/>
        <end position="28"/>
    </location>
</feature>
<dbReference type="WBParaSite" id="TCONS_00003776.p1">
    <property type="protein sequence ID" value="TCONS_00003776.p1"/>
    <property type="gene ID" value="XLOC_000310"/>
</dbReference>
<dbReference type="InterPro" id="IPR016024">
    <property type="entry name" value="ARM-type_fold"/>
</dbReference>
<keyword evidence="2 7" id="KW-0812">Transmembrane</keyword>
<keyword evidence="5" id="KW-0325">Glycoprotein</keyword>
<sequence>NKMTSSESKDTTSLVEGDLNKLENTKKNRYPESVSQMLKLKTSLNGAVFQRLNDKVDDAQLNEVSSKILELTNFFEKLLEESGYVKPAYNRHRNYYYRRRPNKKENNKNPDNNTEQGPAKSDGTGNNNKENIPPEKKSKKKRYNKNHNKRNKEKNLENQSNIKESEESKGEADNSSKEIGSSAYYCTKVIWKLFTNLSPHKTLADFFTFLYSMVDIYEVIEKIIDTKICSWFSDIKKCNLSKKNHSLGGREEVDKKLLEEYIKSPETIKIDHAQRVIFQMILRYYDIKIVKEFFENDKEFLLPSLFNETTKESIINNDISIYYYFLQKGTLTIKGVESFLRKLCTFFSKGRDHVLKTYLDYQNNDKEANIFLNDITFILNKTYKYLIERWAISDTIQELKRSFKILLQLMVKLNEIPYEFFLQQFLSTVTWNVRFQYIVLPFFISPIVITNENEEEMKKLINDIFERTTLNQFNREYASITCPTIVSIATIVSSSNSDDLKNCLFLYLYHMFTFSAKQVNRTACKLWIPRLVKVPGMKEVFSNLLKKIGEEFVNLRSNYYERNKEVQEYREETCIDYEKHTDAPHELEFKLDNLLYSWIVIYNSLPFKDTKEIPHLLIAALRYRSNFVVMESLNLFISKFQNINNFSTYLHEFYYNHMSTDDLQIREIMIKNLDKLNLKKNDPLAMYINSFLLQDISCINYQRLIMCLSIFDYYPDCYIGDGDVYLLCIGHDDCNVRQLALKYVVRSRPIDLEVAFKTILEYIDEGRNIEVGEDVLRHGILELDKFKNNYEGFQEFFDKLIEETSLSLTFSCYLNSIVLQNFNSTNFDSIKSIGENCMKIIKEKLVEGGSERLGLSPPLVDLYENLKKQISKEGKSVSEITSEFGVILISYSQGVFYNCKTLENLISLLSANNTSFELIEKYLKKIRDSALRTRHKGINDNSCEIYQNCIKTLSKNKNTTKILENAHKEFKEIFFNPQFEARNLAFWRIFMIFVDEGLQDFDELIPTVLQLSMPQNILDVEDSMKIRCLKLLKAFLSSSNYTFTKYYPELLEKLCQNYPIESYPVRSAMGHVFGNLIKEIFCGWPESVPYFNFILQYPKLFYGAVNAIQLLKDSINNPSLFFVLTIFQKLIFVDESFYDEEMIELLKVLKSIFIEMLQKTYNYFIREQLVEALFNLVPNKKRKNFVRKLENFTNTIEDSNLKITFDRFLFYLKQEYPYNYPNPKFSNYFSSSIPVYKSLPISKPSDDKLFLSEVLFIFENVTSTSERLRLQAAYKIVALAPNISYLERALLMDEIDFIRMIACEFGTTPIYPSMDNPTRILNKISKLIKSLPLSKDDVKQIIDNFLQEYSLKIISYNKYFEPLIIHIQKYISYIFSIYLNNKKVENIQIASLYTLHTGDRGLICDTLVPENVILLLVHDYATQYVNRKYLNGIGLTVTSNYADTCDDTSITIQKTVELVGGSQYCKNVQPISKPLVSNDNNYTIASIGCFSSEIGATIVYLFQAFCIPVISAISNSVQLDDYTTYPYFLRTGASNFYKTQTIIHLIQSQMWFHIIVINDSTMFGNSMTKTLKNILSPCIMMDTRDNLFRFPCVERYLEIPFYSTDPSNSATNSALLDLKTLLQSTSARVIVLLMKSQNVNFLLNHNIWNDKKSQYQFIIIDRDELEINPLLNYAILIEEHVEPFHPLDSIVDSIVLNETTNIYVQELIEMQHLCCWNMDECPYSVKCKGDEKIMDINKGSRRQAGLVFDAVNLLAVAIKNFHKAYCNEEWGLCDNLIKNAYGDNMMDFILNATFTSYYNDTFKLYNRSAYPEYDIYQYINDSFIPLISKYKTLIGPQKSSTNKDMLQSKLRNETKMENDNCQIDCSLSHSVPETTDTCCWSCKECRGPNKYIDSGVACKTCPKDKIPALNKSTCIPEPIPPIFIKPNAGKIICLTIGAFGVFISILSFIFLYLKRGTPMYKASTPDLLYAQLLACIGLNICSGIMMPTSSIYICIVGWAGCTLLITTVQSIYFVKAIRIGKPKFIERFHFVNTNLKTSSHIFVAFCAAFQLIMFLFWLLLRTPSIRKDNLRLRYCSSNSDYQTLLLFTSCFILILLTFYPLRLALKNRFIFQVRQAGFCFLGLLMLGASYPVLFILLYTQDVDDQANSIVGMLIGLVPANITFFTFILPSLWQMIFKRSQNLHEYISRERSRQFQVGNIMYYVDAVVLQNGT</sequence>
<organism evidence="9 10">
    <name type="scientific">Strongyloides stercoralis</name>
    <name type="common">Threadworm</name>
    <dbReference type="NCBI Taxonomy" id="6248"/>
    <lineage>
        <taxon>Eukaryota</taxon>
        <taxon>Metazoa</taxon>
        <taxon>Ecdysozoa</taxon>
        <taxon>Nematoda</taxon>
        <taxon>Chromadorea</taxon>
        <taxon>Rhabditida</taxon>
        <taxon>Tylenchina</taxon>
        <taxon>Panagrolaimomorpha</taxon>
        <taxon>Strongyloidoidea</taxon>
        <taxon>Strongyloididae</taxon>
        <taxon>Strongyloides</taxon>
    </lineage>
</organism>
<dbReference type="GO" id="GO:0004930">
    <property type="term" value="F:G protein-coupled receptor activity"/>
    <property type="evidence" value="ECO:0007669"/>
    <property type="project" value="InterPro"/>
</dbReference>
<dbReference type="Pfam" id="PF01094">
    <property type="entry name" value="ANF_receptor"/>
    <property type="match status" value="1"/>
</dbReference>
<feature type="compositionally biased region" description="Basic residues" evidence="6">
    <location>
        <begin position="137"/>
        <end position="152"/>
    </location>
</feature>
<feature type="transmembrane region" description="Helical" evidence="7">
    <location>
        <begin position="2117"/>
        <end position="2137"/>
    </location>
</feature>
<dbReference type="Proteomes" id="UP000035681">
    <property type="component" value="Unplaced"/>
</dbReference>
<dbReference type="SUPFAM" id="SSF48371">
    <property type="entry name" value="ARM repeat"/>
    <property type="match status" value="1"/>
</dbReference>
<dbReference type="InterPro" id="IPR028082">
    <property type="entry name" value="Peripla_BP_I"/>
</dbReference>
<feature type="transmembrane region" description="Helical" evidence="7">
    <location>
        <begin position="2084"/>
        <end position="2105"/>
    </location>
</feature>
<evidence type="ECO:0000256" key="6">
    <source>
        <dbReference type="SAM" id="MobiDB-lite"/>
    </source>
</evidence>
<dbReference type="SUPFAM" id="SSF53822">
    <property type="entry name" value="Periplasmic binding protein-like I"/>
    <property type="match status" value="1"/>
</dbReference>
<dbReference type="GO" id="GO:0016020">
    <property type="term" value="C:membrane"/>
    <property type="evidence" value="ECO:0007669"/>
    <property type="project" value="UniProtKB-SubCell"/>
</dbReference>
<evidence type="ECO:0000256" key="5">
    <source>
        <dbReference type="ARBA" id="ARBA00023180"/>
    </source>
</evidence>
<dbReference type="InterPro" id="IPR001828">
    <property type="entry name" value="ANF_lig-bd_rcpt"/>
</dbReference>
<feature type="domain" description="G-protein coupled receptors family 3 profile" evidence="8">
    <location>
        <begin position="1929"/>
        <end position="2190"/>
    </location>
</feature>
<feature type="region of interest" description="Disordered" evidence="6">
    <location>
        <begin position="95"/>
        <end position="177"/>
    </location>
</feature>
<feature type="transmembrane region" description="Helical" evidence="7">
    <location>
        <begin position="1965"/>
        <end position="1985"/>
    </location>
</feature>
<evidence type="ECO:0000256" key="3">
    <source>
        <dbReference type="ARBA" id="ARBA00022989"/>
    </source>
</evidence>
<feature type="transmembrane region" description="Helical" evidence="7">
    <location>
        <begin position="1991"/>
        <end position="2014"/>
    </location>
</feature>
<dbReference type="InterPro" id="IPR038550">
    <property type="entry name" value="GPCR_3_9-Cys_sf"/>
</dbReference>
<dbReference type="AlphaFoldDB" id="A0AAF5CYD4"/>
<name>A0AAF5CYD4_STRER</name>
<comment type="subcellular location">
    <subcellularLocation>
        <location evidence="1">Membrane</location>
        <topology evidence="1">Multi-pass membrane protein</topology>
    </subcellularLocation>
</comment>
<evidence type="ECO:0000256" key="1">
    <source>
        <dbReference type="ARBA" id="ARBA00004141"/>
    </source>
</evidence>
<dbReference type="Gene3D" id="3.40.50.2300">
    <property type="match status" value="2"/>
</dbReference>
<accession>A0AAF5CYD4</accession>
<evidence type="ECO:0000259" key="8">
    <source>
        <dbReference type="PROSITE" id="PS50259"/>
    </source>
</evidence>
<keyword evidence="3 7" id="KW-1133">Transmembrane helix</keyword>
<feature type="compositionally biased region" description="Basic and acidic residues" evidence="6">
    <location>
        <begin position="18"/>
        <end position="28"/>
    </location>
</feature>